<protein>
    <submittedName>
        <fullName evidence="1">Uncharacterized protein</fullName>
    </submittedName>
</protein>
<proteinExistence type="predicted"/>
<evidence type="ECO:0000313" key="1">
    <source>
        <dbReference type="EMBL" id="RNL52776.1"/>
    </source>
</evidence>
<name>A0A3N0BUA8_9SPHI</name>
<dbReference type="Proteomes" id="UP000274046">
    <property type="component" value="Unassembled WGS sequence"/>
</dbReference>
<evidence type="ECO:0000313" key="2">
    <source>
        <dbReference type="Proteomes" id="UP000274046"/>
    </source>
</evidence>
<dbReference type="EMBL" id="RBEE01000022">
    <property type="protein sequence ID" value="RNL52776.1"/>
    <property type="molecule type" value="Genomic_DNA"/>
</dbReference>
<comment type="caution">
    <text evidence="1">The sequence shown here is derived from an EMBL/GenBank/DDBJ whole genome shotgun (WGS) entry which is preliminary data.</text>
</comment>
<accession>A0A3N0BUA8</accession>
<sequence length="73" mass="8184">MTVPVSKALKFALLVSDQSGFPSAFVEFASFYIKQPFMKTKKLNAIKPYCFVKEVAQNHSIQNLLKNLICSPS</sequence>
<dbReference type="AlphaFoldDB" id="A0A3N0BUA8"/>
<gene>
    <name evidence="1" type="ORF">D7004_10810</name>
</gene>
<organism evidence="1 2">
    <name type="scientific">Pedobacter jejuensis</name>
    <dbReference type="NCBI Taxonomy" id="1268550"/>
    <lineage>
        <taxon>Bacteria</taxon>
        <taxon>Pseudomonadati</taxon>
        <taxon>Bacteroidota</taxon>
        <taxon>Sphingobacteriia</taxon>
        <taxon>Sphingobacteriales</taxon>
        <taxon>Sphingobacteriaceae</taxon>
        <taxon>Pedobacter</taxon>
    </lineage>
</organism>
<reference evidence="1 2" key="1">
    <citation type="submission" date="2018-10" db="EMBL/GenBank/DDBJ databases">
        <title>Genome sequencing of Pedobacter jejuensis TNB23.</title>
        <authorList>
            <person name="Cho Y.-J."/>
            <person name="Cho A."/>
            <person name="Kim O.-S."/>
        </authorList>
    </citation>
    <scope>NUCLEOTIDE SEQUENCE [LARGE SCALE GENOMIC DNA]</scope>
    <source>
        <strain evidence="1 2">TNB23</strain>
    </source>
</reference>
<keyword evidence="2" id="KW-1185">Reference proteome</keyword>